<dbReference type="OrthoDB" id="9791866at2"/>
<feature type="domain" description="Calcineurin-like phosphoesterase" evidence="1">
    <location>
        <begin position="36"/>
        <end position="256"/>
    </location>
</feature>
<dbReference type="EMBL" id="QGGO01000006">
    <property type="protein sequence ID" value="PWK27687.1"/>
    <property type="molecule type" value="Genomic_DNA"/>
</dbReference>
<dbReference type="GO" id="GO:0016787">
    <property type="term" value="F:hydrolase activity"/>
    <property type="evidence" value="ECO:0007669"/>
    <property type="project" value="InterPro"/>
</dbReference>
<keyword evidence="3" id="KW-1185">Reference proteome</keyword>
<gene>
    <name evidence="2" type="ORF">LV89_01578</name>
</gene>
<dbReference type="PANTHER" id="PTHR43143:SF1">
    <property type="entry name" value="SERINE_THREONINE-PROTEIN PHOSPHATASE CPPED1"/>
    <property type="match status" value="1"/>
</dbReference>
<evidence type="ECO:0000259" key="1">
    <source>
        <dbReference type="Pfam" id="PF00149"/>
    </source>
</evidence>
<organism evidence="2 3">
    <name type="scientific">Arcicella aurantiaca</name>
    <dbReference type="NCBI Taxonomy" id="591202"/>
    <lineage>
        <taxon>Bacteria</taxon>
        <taxon>Pseudomonadati</taxon>
        <taxon>Bacteroidota</taxon>
        <taxon>Cytophagia</taxon>
        <taxon>Cytophagales</taxon>
        <taxon>Flectobacillaceae</taxon>
        <taxon>Arcicella</taxon>
    </lineage>
</organism>
<dbReference type="InterPro" id="IPR051918">
    <property type="entry name" value="STPP_CPPED1"/>
</dbReference>
<reference evidence="2 3" key="1">
    <citation type="submission" date="2018-05" db="EMBL/GenBank/DDBJ databases">
        <title>Genomic Encyclopedia of Archaeal and Bacterial Type Strains, Phase II (KMG-II): from individual species to whole genera.</title>
        <authorList>
            <person name="Goeker M."/>
        </authorList>
    </citation>
    <scope>NUCLEOTIDE SEQUENCE [LARGE SCALE GENOMIC DNA]</scope>
    <source>
        <strain evidence="2 3">DSM 22214</strain>
    </source>
</reference>
<proteinExistence type="predicted"/>
<protein>
    <submittedName>
        <fullName evidence="2">3',5'-cyclic AMP phosphodiesterase CpdA</fullName>
    </submittedName>
</protein>
<evidence type="ECO:0000313" key="3">
    <source>
        <dbReference type="Proteomes" id="UP000245489"/>
    </source>
</evidence>
<dbReference type="RefSeq" id="WP_109742326.1">
    <property type="nucleotide sequence ID" value="NZ_QGGO01000006.1"/>
</dbReference>
<name>A0A316EC33_9BACT</name>
<dbReference type="InterPro" id="IPR004843">
    <property type="entry name" value="Calcineurin-like_PHP"/>
</dbReference>
<evidence type="ECO:0000313" key="2">
    <source>
        <dbReference type="EMBL" id="PWK27687.1"/>
    </source>
</evidence>
<dbReference type="AlphaFoldDB" id="A0A316EC33"/>
<dbReference type="Gene3D" id="3.60.21.10">
    <property type="match status" value="1"/>
</dbReference>
<dbReference type="InterPro" id="IPR029052">
    <property type="entry name" value="Metallo-depent_PP-like"/>
</dbReference>
<dbReference type="SUPFAM" id="SSF56300">
    <property type="entry name" value="Metallo-dependent phosphatases"/>
    <property type="match status" value="1"/>
</dbReference>
<sequence length="308" mass="35358">MQRRDLLRQAGLLAGGLSLPNFVKANHPTTSPKRVLRIAHITDVHIQPLIGAAKGFEKCLHHIQSHDIKPDFIINSGDCVMDAHRRKHENVQKQWRLFNEVLTSENSLPIFHGVGNHDICCEGDSNSNFEDGKKWAMDEMSMNKRFYSFDNKDWHFVMLDSVQKKKDGSWYTAHIDDEQMDWFKHDLKNTPADKPTMIISHIPILAACVFFDGDNMSEKEGRWEVPGSWMHTDAKKLSGLFDNHKNVKLAVSGHIHLTDRVDYNDVSYCCNGAVSGRWWFGKYQHTEAGYALIDLYDDGSFTNQYVSY</sequence>
<comment type="caution">
    <text evidence="2">The sequence shown here is derived from an EMBL/GenBank/DDBJ whole genome shotgun (WGS) entry which is preliminary data.</text>
</comment>
<dbReference type="Proteomes" id="UP000245489">
    <property type="component" value="Unassembled WGS sequence"/>
</dbReference>
<accession>A0A316EC33</accession>
<dbReference type="Pfam" id="PF00149">
    <property type="entry name" value="Metallophos"/>
    <property type="match status" value="1"/>
</dbReference>
<dbReference type="PANTHER" id="PTHR43143">
    <property type="entry name" value="METALLOPHOSPHOESTERASE, CALCINEURIN SUPERFAMILY"/>
    <property type="match status" value="1"/>
</dbReference>